<sequence length="206" mass="23089">MVAPTSSPPSSQFDSRTAIQNWLGQLQHQPGDTAGANSSTLYPPGSNVKASHNLRSTDSDESSELSDPTQIFKEFDMIVEQGSAELAQRFFSSMMGDPEKKQNFEDILFMKDAGGGDSMFLQVASILEAYSELIKPSRGGKGRYKPKPNHFEAQYLSIHSYDSRGFPRDPSSLTERKTLFDHFAEIWKHLPIKEPQLVFDPREDLL</sequence>
<feature type="region of interest" description="Disordered" evidence="1">
    <location>
        <begin position="1"/>
        <end position="67"/>
    </location>
</feature>
<dbReference type="EMBL" id="JAVHJL010000012">
    <property type="protein sequence ID" value="KAK6495631.1"/>
    <property type="molecule type" value="Genomic_DNA"/>
</dbReference>
<gene>
    <name evidence="2" type="ORF">TWF481_002679</name>
</gene>
<evidence type="ECO:0000313" key="2">
    <source>
        <dbReference type="EMBL" id="KAK6495631.1"/>
    </source>
</evidence>
<evidence type="ECO:0000313" key="3">
    <source>
        <dbReference type="Proteomes" id="UP001370758"/>
    </source>
</evidence>
<feature type="compositionally biased region" description="Polar residues" evidence="1">
    <location>
        <begin position="1"/>
        <end position="41"/>
    </location>
</feature>
<dbReference type="AlphaFoldDB" id="A0AAV9VQX5"/>
<accession>A0AAV9VQX5</accession>
<protein>
    <submittedName>
        <fullName evidence="2">Uncharacterized protein</fullName>
    </submittedName>
</protein>
<organism evidence="2 3">
    <name type="scientific">Arthrobotrys musiformis</name>
    <dbReference type="NCBI Taxonomy" id="47236"/>
    <lineage>
        <taxon>Eukaryota</taxon>
        <taxon>Fungi</taxon>
        <taxon>Dikarya</taxon>
        <taxon>Ascomycota</taxon>
        <taxon>Pezizomycotina</taxon>
        <taxon>Orbiliomycetes</taxon>
        <taxon>Orbiliales</taxon>
        <taxon>Orbiliaceae</taxon>
        <taxon>Arthrobotrys</taxon>
    </lineage>
</organism>
<comment type="caution">
    <text evidence="2">The sequence shown here is derived from an EMBL/GenBank/DDBJ whole genome shotgun (WGS) entry which is preliminary data.</text>
</comment>
<reference evidence="2 3" key="1">
    <citation type="submission" date="2023-08" db="EMBL/GenBank/DDBJ databases">
        <authorList>
            <person name="Palmer J.M."/>
        </authorList>
    </citation>
    <scope>NUCLEOTIDE SEQUENCE [LARGE SCALE GENOMIC DNA]</scope>
    <source>
        <strain evidence="2 3">TWF481</strain>
    </source>
</reference>
<name>A0AAV9VQX5_9PEZI</name>
<evidence type="ECO:0000256" key="1">
    <source>
        <dbReference type="SAM" id="MobiDB-lite"/>
    </source>
</evidence>
<proteinExistence type="predicted"/>
<dbReference type="Proteomes" id="UP001370758">
    <property type="component" value="Unassembled WGS sequence"/>
</dbReference>
<keyword evidence="3" id="KW-1185">Reference proteome</keyword>